<organism evidence="1 2">
    <name type="scientific">Ileibacterium valens</name>
    <dbReference type="NCBI Taxonomy" id="1862668"/>
    <lineage>
        <taxon>Bacteria</taxon>
        <taxon>Bacillati</taxon>
        <taxon>Bacillota</taxon>
        <taxon>Erysipelotrichia</taxon>
        <taxon>Erysipelotrichales</taxon>
        <taxon>Erysipelotrichaceae</taxon>
        <taxon>Ileibacterium</taxon>
    </lineage>
</organism>
<gene>
    <name evidence="1" type="ORF">BO222_08285</name>
</gene>
<sequence length="353" mass="42538">MKIYSLYLPQFHETEENNKWWGKGFTEWTNVKKAKPLFPGHQQPKVPLNNNYYDLLNKESVVWQTKLMNKYGIDGFIYYHYYFKGKLLLEKPAENLLKWTDIQQPFFFCWANHSWNRSWEGKRTILMDMDYGNKDDWKKHFDYLLPFFKDERYQKVDNRPLFMIYDSNGPLISEITKYFDSLCKKEGFDGIKVINELFEYPSSEINSLNYNYISQPSASRISITNNKNFFEKLKNKIIRKITQKGYFKKVELLEGDYLYSDMLEHSQIFKNKNNIPGIFFEWDNTPRHGYRGSIIKSVSKSCFLNYMDSIADSEFVIVNAWNEWAEGMILEPTEEKSYQYLEWIRDWKDRNNN</sequence>
<dbReference type="Pfam" id="PF14307">
    <property type="entry name" value="Glyco_tran_WbsX"/>
    <property type="match status" value="1"/>
</dbReference>
<protein>
    <submittedName>
        <fullName evidence="1">Polysaccharide biosynthesis protein</fullName>
    </submittedName>
</protein>
<reference evidence="1 2" key="1">
    <citation type="submission" date="2016-11" db="EMBL/GenBank/DDBJ databases">
        <title>Description of two novel members of the family Erysipelotrichaceae: Ileibacterium lipovorans gen. nov., sp. nov. and Dubosiella newyorkensis, gen. nov., sp. nov.</title>
        <authorList>
            <person name="Cox L.M."/>
            <person name="Sohn J."/>
            <person name="Tyrrell K.L."/>
            <person name="Citron D.M."/>
            <person name="Lawson P.A."/>
            <person name="Patel N.B."/>
            <person name="Iizumi T."/>
            <person name="Perez-Perez G.I."/>
            <person name="Goldstein E.J."/>
            <person name="Blaser M.J."/>
        </authorList>
    </citation>
    <scope>NUCLEOTIDE SEQUENCE [LARGE SCALE GENOMIC DNA]</scope>
    <source>
        <strain evidence="1 2">NYU-BL-A3</strain>
    </source>
</reference>
<evidence type="ECO:0000313" key="1">
    <source>
        <dbReference type="EMBL" id="OLU38515.1"/>
    </source>
</evidence>
<evidence type="ECO:0000313" key="2">
    <source>
        <dbReference type="Proteomes" id="UP000186341"/>
    </source>
</evidence>
<accession>A0A1U7NF12</accession>
<dbReference type="OrthoDB" id="9816424at2"/>
<dbReference type="Proteomes" id="UP000186341">
    <property type="component" value="Unassembled WGS sequence"/>
</dbReference>
<dbReference type="PANTHER" id="PTHR41244:SF1">
    <property type="entry name" value="GLYCOSYLTRANSFERASE"/>
    <property type="match status" value="1"/>
</dbReference>
<proteinExistence type="predicted"/>
<dbReference type="InterPro" id="IPR032719">
    <property type="entry name" value="WbsX"/>
</dbReference>
<name>A0A1U7NF12_9FIRM</name>
<dbReference type="Gene3D" id="3.20.20.80">
    <property type="entry name" value="Glycosidases"/>
    <property type="match status" value="1"/>
</dbReference>
<dbReference type="PANTHER" id="PTHR41244">
    <property type="entry name" value="RHAMNAN SYNTHESIS F"/>
    <property type="match status" value="1"/>
</dbReference>
<comment type="caution">
    <text evidence="1">The sequence shown here is derived from an EMBL/GenBank/DDBJ whole genome shotgun (WGS) entry which is preliminary data.</text>
</comment>
<dbReference type="CDD" id="cd11579">
    <property type="entry name" value="Glyco_tran_WbsX"/>
    <property type="match status" value="1"/>
</dbReference>
<dbReference type="AlphaFoldDB" id="A0A1U7NF12"/>
<keyword evidence="2" id="KW-1185">Reference proteome</keyword>
<dbReference type="EMBL" id="MPJW01000163">
    <property type="protein sequence ID" value="OLU38515.1"/>
    <property type="molecule type" value="Genomic_DNA"/>
</dbReference>